<dbReference type="GO" id="GO:0005524">
    <property type="term" value="F:ATP binding"/>
    <property type="evidence" value="ECO:0007669"/>
    <property type="project" value="InterPro"/>
</dbReference>
<dbReference type="Pfam" id="PF00176">
    <property type="entry name" value="SNF2-rel_dom"/>
    <property type="match status" value="1"/>
</dbReference>
<dbReference type="InterPro" id="IPR038718">
    <property type="entry name" value="SNF2-like_sf"/>
</dbReference>
<keyword evidence="1" id="KW-0378">Hydrolase</keyword>
<evidence type="ECO:0000313" key="5">
    <source>
        <dbReference type="EMBL" id="CBH75102.1"/>
    </source>
</evidence>
<dbReference type="Gene3D" id="3.40.50.300">
    <property type="entry name" value="P-loop containing nucleotide triphosphate hydrolases"/>
    <property type="match status" value="1"/>
</dbReference>
<dbReference type="PANTHER" id="PTHR10799">
    <property type="entry name" value="SNF2/RAD54 HELICASE FAMILY"/>
    <property type="match status" value="1"/>
</dbReference>
<name>E6PF66_9ZZZZ</name>
<dbReference type="SMART" id="SM00487">
    <property type="entry name" value="DEXDc"/>
    <property type="match status" value="1"/>
</dbReference>
<dbReference type="GO" id="GO:0016787">
    <property type="term" value="F:hydrolase activity"/>
    <property type="evidence" value="ECO:0007669"/>
    <property type="project" value="UniProtKB-KW"/>
</dbReference>
<dbReference type="SMART" id="SM00490">
    <property type="entry name" value="HELICc"/>
    <property type="match status" value="1"/>
</dbReference>
<dbReference type="Gene3D" id="3.40.50.10810">
    <property type="entry name" value="Tandem AAA-ATPase domain"/>
    <property type="match status" value="1"/>
</dbReference>
<dbReference type="InterPro" id="IPR014001">
    <property type="entry name" value="Helicase_ATP-bd"/>
</dbReference>
<dbReference type="PROSITE" id="PS50966">
    <property type="entry name" value="ZF_SWIM"/>
    <property type="match status" value="1"/>
</dbReference>
<dbReference type="EMBL" id="CABL01000005">
    <property type="protein sequence ID" value="CBH75102.1"/>
    <property type="molecule type" value="Genomic_DNA"/>
</dbReference>
<accession>E6PF66</accession>
<dbReference type="InterPro" id="IPR001650">
    <property type="entry name" value="Helicase_C-like"/>
</dbReference>
<sequence>MHLDLTVLQASFDAPTLTRGRDYFERRRVLQLEVGAEAIDARVIGTQQQPYSVHVRAVGSNGTTRLLARCSCPVGSNCKHAAAVALAAIAARSTGRKRDAADGAIESWIENVNAVTANKRRELHREHVRYVISIEERFFVPSFSLQAFVVPLLRSGALGTARRYELQHLAAGSAKHLQPLDRTIGRLVGASGLLGGMNALSPTILGTLLELLVDSERVHWQTLENEAIRREDLPDARMAWRIDDDERQRPHLLGRPGSVLVGAIPLWYVDPDRNVAGRAQSDLAPDLAAVLAGAPAMTAEHAKRVQVALRRVFSSAAIDGPQAQLDVRVIERDPIPVLHLGRARTGATADLEFLYGDNRISPDSNESEFRIAEGEGGALWPRQRAFEERASERLHAIGFLAIPRSFEFENEERRAIFRLGAEESSYAWARFLGYTAPLLRTEGWRVEIDAEFPHEIVEFSEDWQADIEPDAHRTGWFEIDLGIEVDGERIPLLPIIVEALAANGIAATDDLSAIASRSEPIFGRLPSGAYVALPPARVARVLATLVDLFDGEHALVEGERIALPAARAISLAEIDGTILRRGAVTDAFGGFIEGLNDLGAHAPVLPGNFHAELRPYQRDGVAWMQLLRTHGFGGILADDMGLGKTVQLLAHVAMEKAAGRLRKPVLIVAPTSVVPNWRAEITRFTPELRVLVLSGPDRARYFSEIANVDVVLSTYALLVRDAEELHAHEWSIAVLDEAQAIKNPRAKAAISATKLHAEQRVAMTGTPIENNLEELWSIYAFALPGLLGTRSSFARFFRTPIEKRGDVLRRSALGKRLHPFLMRRTKEDVARDLPEKTEIVHRIELGGAQRDLYETIRLAMHKRVRDEVAKRGLARSRIVVLDALLKLRQVCCDPRLLDLEAARSVKESQKLDALFEMLESLIADGRRILLFSQFTSMLDLIKPELAKRDMPFVEIRGATRDRETPVKRFQNREVPLFLISLKAGGTGLNLTAADTVIHYDPWWNPAVERQATDRAHRIGQEQHVFVYKLIAEGTVEERILELQARKGELAASQFADASSAPLPLDAADIERLFS</sequence>
<organism evidence="5">
    <name type="scientific">mine drainage metagenome</name>
    <dbReference type="NCBI Taxonomy" id="410659"/>
    <lineage>
        <taxon>unclassified sequences</taxon>
        <taxon>metagenomes</taxon>
        <taxon>ecological metagenomes</taxon>
    </lineage>
</organism>
<dbReference type="CDD" id="cd18793">
    <property type="entry name" value="SF2_C_SNF"/>
    <property type="match status" value="1"/>
</dbReference>
<feature type="domain" description="Helicase C-terminal" evidence="4">
    <location>
        <begin position="910"/>
        <end position="1070"/>
    </location>
</feature>
<dbReference type="Pfam" id="PF00271">
    <property type="entry name" value="Helicase_C"/>
    <property type="match status" value="1"/>
</dbReference>
<proteinExistence type="predicted"/>
<dbReference type="InterPro" id="IPR007527">
    <property type="entry name" value="Znf_SWIM"/>
</dbReference>
<dbReference type="PROSITE" id="PS51194">
    <property type="entry name" value="HELICASE_CTER"/>
    <property type="match status" value="1"/>
</dbReference>
<dbReference type="SUPFAM" id="SSF52540">
    <property type="entry name" value="P-loop containing nucleoside triphosphate hydrolases"/>
    <property type="match status" value="2"/>
</dbReference>
<dbReference type="CDD" id="cd18012">
    <property type="entry name" value="DEXQc_arch_SWI2_SNF2"/>
    <property type="match status" value="1"/>
</dbReference>
<keyword evidence="5" id="KW-0547">Nucleotide-binding</keyword>
<evidence type="ECO:0000259" key="3">
    <source>
        <dbReference type="PROSITE" id="PS51192"/>
    </source>
</evidence>
<keyword evidence="5" id="KW-0347">Helicase</keyword>
<dbReference type="InterPro" id="IPR000330">
    <property type="entry name" value="SNF2_N"/>
</dbReference>
<dbReference type="InterPro" id="IPR027417">
    <property type="entry name" value="P-loop_NTPase"/>
</dbReference>
<dbReference type="PROSITE" id="PS51192">
    <property type="entry name" value="HELICASE_ATP_BIND_1"/>
    <property type="match status" value="1"/>
</dbReference>
<keyword evidence="5" id="KW-0067">ATP-binding</keyword>
<reference evidence="5" key="1">
    <citation type="submission" date="2009-10" db="EMBL/GenBank/DDBJ databases">
        <title>Diversity of trophic interactions inside an arsenic-rich microbial ecosystem.</title>
        <authorList>
            <person name="Bertin P.N."/>
            <person name="Heinrich-Salmeron A."/>
            <person name="Pelletier E."/>
            <person name="Goulhen-Chollet F."/>
            <person name="Arsene-Ploetze F."/>
            <person name="Gallien S."/>
            <person name="Calteau A."/>
            <person name="Vallenet D."/>
            <person name="Casiot C."/>
            <person name="Chane-Woon-Ming B."/>
            <person name="Giloteaux L."/>
            <person name="Barakat M."/>
            <person name="Bonnefoy V."/>
            <person name="Bruneel O."/>
            <person name="Chandler M."/>
            <person name="Cleiss J."/>
            <person name="Duran R."/>
            <person name="Elbaz-Poulichet F."/>
            <person name="Fonknechten N."/>
            <person name="Lauga B."/>
            <person name="Mornico D."/>
            <person name="Ortet P."/>
            <person name="Schaeffer C."/>
            <person name="Siguier P."/>
            <person name="Alexander Thil Smith A."/>
            <person name="Van Dorsselaer A."/>
            <person name="Weissenbach J."/>
            <person name="Medigue C."/>
            <person name="Le Paslier D."/>
        </authorList>
    </citation>
    <scope>NUCLEOTIDE SEQUENCE</scope>
</reference>
<evidence type="ECO:0000259" key="2">
    <source>
        <dbReference type="PROSITE" id="PS50966"/>
    </source>
</evidence>
<evidence type="ECO:0000256" key="1">
    <source>
        <dbReference type="ARBA" id="ARBA00022801"/>
    </source>
</evidence>
<protein>
    <submittedName>
        <fullName evidence="5">Putative SNF2-related:Helicase, C-terminal:SWIM Zn-finger</fullName>
    </submittedName>
</protein>
<dbReference type="Pfam" id="PF04434">
    <property type="entry name" value="SWIM"/>
    <property type="match status" value="1"/>
</dbReference>
<evidence type="ECO:0000259" key="4">
    <source>
        <dbReference type="PROSITE" id="PS51194"/>
    </source>
</evidence>
<dbReference type="InterPro" id="IPR049730">
    <property type="entry name" value="SNF2/RAD54-like_C"/>
</dbReference>
<feature type="domain" description="Helicase ATP-binding" evidence="3">
    <location>
        <begin position="625"/>
        <end position="785"/>
    </location>
</feature>
<dbReference type="AlphaFoldDB" id="E6PF66"/>
<gene>
    <name evidence="5" type="ORF">CARN1_0277</name>
</gene>
<feature type="domain" description="SWIM-type" evidence="2">
    <location>
        <begin position="51"/>
        <end position="89"/>
    </location>
</feature>
<comment type="caution">
    <text evidence="5">The sequence shown here is derived from an EMBL/GenBank/DDBJ whole genome shotgun (WGS) entry which is preliminary data.</text>
</comment>
<dbReference type="GO" id="GO:0008270">
    <property type="term" value="F:zinc ion binding"/>
    <property type="evidence" value="ECO:0007669"/>
    <property type="project" value="InterPro"/>
</dbReference>
<dbReference type="GO" id="GO:0004386">
    <property type="term" value="F:helicase activity"/>
    <property type="evidence" value="ECO:0007669"/>
    <property type="project" value="UniProtKB-KW"/>
</dbReference>